<feature type="active site" evidence="6">
    <location>
        <position position="51"/>
    </location>
</feature>
<dbReference type="GO" id="GO:0008984">
    <property type="term" value="F:protein-glutamate methylesterase activity"/>
    <property type="evidence" value="ECO:0007669"/>
    <property type="project" value="UniProtKB-EC"/>
</dbReference>
<dbReference type="RefSeq" id="WP_112401314.1">
    <property type="nucleotide sequence ID" value="NZ_JAVDUP010000009.1"/>
</dbReference>
<keyword evidence="7" id="KW-0175">Coiled coil</keyword>
<dbReference type="InterPro" id="IPR029063">
    <property type="entry name" value="SAM-dependent_MTases_sf"/>
</dbReference>
<dbReference type="Gene3D" id="1.10.155.10">
    <property type="entry name" value="Chemotaxis receptor methyltransferase CheR, N-terminal domain"/>
    <property type="match status" value="1"/>
</dbReference>
<dbReference type="Pfam" id="PF01739">
    <property type="entry name" value="CheR"/>
    <property type="match status" value="1"/>
</dbReference>
<keyword evidence="6" id="KW-0145">Chemotaxis</keyword>
<feature type="domain" description="PAC" evidence="9">
    <location>
        <begin position="795"/>
        <end position="845"/>
    </location>
</feature>
<dbReference type="SUPFAM" id="SSF53335">
    <property type="entry name" value="S-adenosyl-L-methionine-dependent methyltransferases"/>
    <property type="match status" value="1"/>
</dbReference>
<feature type="domain" description="PAC" evidence="9">
    <location>
        <begin position="1049"/>
        <end position="1102"/>
    </location>
</feature>
<dbReference type="InterPro" id="IPR035909">
    <property type="entry name" value="CheB_C"/>
</dbReference>
<dbReference type="InterPro" id="IPR022642">
    <property type="entry name" value="CheR_C"/>
</dbReference>
<feature type="domain" description="PAC" evidence="9">
    <location>
        <begin position="923"/>
        <end position="976"/>
    </location>
</feature>
<keyword evidence="6 12" id="KW-0378">Hydrolase</keyword>
<evidence type="ECO:0000256" key="2">
    <source>
        <dbReference type="ARBA" id="ARBA00012534"/>
    </source>
</evidence>
<evidence type="ECO:0000313" key="12">
    <source>
        <dbReference type="EMBL" id="MDR6903692.1"/>
    </source>
</evidence>
<gene>
    <name evidence="12" type="ORF">J2W52_005325</name>
</gene>
<dbReference type="Pfam" id="PF03705">
    <property type="entry name" value="CheR_N"/>
    <property type="match status" value="1"/>
</dbReference>
<comment type="catalytic activity">
    <reaction evidence="1">
        <text>L-glutamyl-[protein] + S-adenosyl-L-methionine = [protein]-L-glutamate 5-O-methyl ester + S-adenosyl-L-homocysteine</text>
        <dbReference type="Rhea" id="RHEA:24452"/>
        <dbReference type="Rhea" id="RHEA-COMP:10208"/>
        <dbReference type="Rhea" id="RHEA-COMP:10311"/>
        <dbReference type="ChEBI" id="CHEBI:29973"/>
        <dbReference type="ChEBI" id="CHEBI:57856"/>
        <dbReference type="ChEBI" id="CHEBI:59789"/>
        <dbReference type="ChEBI" id="CHEBI:82795"/>
        <dbReference type="EC" id="2.1.1.80"/>
    </reaction>
</comment>
<dbReference type="Pfam" id="PF13596">
    <property type="entry name" value="PAS_10"/>
    <property type="match status" value="1"/>
</dbReference>
<dbReference type="SUPFAM" id="SSF52738">
    <property type="entry name" value="Methylesterase CheB, C-terminal domain"/>
    <property type="match status" value="1"/>
</dbReference>
<evidence type="ECO:0000256" key="6">
    <source>
        <dbReference type="PROSITE-ProRule" id="PRU00050"/>
    </source>
</evidence>
<dbReference type="SUPFAM" id="SSF47757">
    <property type="entry name" value="Chemotaxis receptor methyltransferase CheR, N-terminal domain"/>
    <property type="match status" value="1"/>
</dbReference>
<dbReference type="NCBIfam" id="TIGR00229">
    <property type="entry name" value="sensory_box"/>
    <property type="match status" value="2"/>
</dbReference>
<dbReference type="SMART" id="SM00091">
    <property type="entry name" value="PAS"/>
    <property type="match status" value="4"/>
</dbReference>
<evidence type="ECO:0000256" key="1">
    <source>
        <dbReference type="ARBA" id="ARBA00001541"/>
    </source>
</evidence>
<dbReference type="PANTHER" id="PTHR24422:SF27">
    <property type="entry name" value="PROTEIN-GLUTAMATE O-METHYLTRANSFERASE"/>
    <property type="match status" value="1"/>
</dbReference>
<dbReference type="Gene3D" id="3.40.50.180">
    <property type="entry name" value="Methylesterase CheB, C-terminal domain"/>
    <property type="match status" value="1"/>
</dbReference>
<dbReference type="Gene3D" id="3.30.450.20">
    <property type="entry name" value="PAS domain"/>
    <property type="match status" value="3"/>
</dbReference>
<dbReference type="PROSITE" id="PS50113">
    <property type="entry name" value="PAC"/>
    <property type="match status" value="3"/>
</dbReference>
<dbReference type="PROSITE" id="PS50112">
    <property type="entry name" value="PAS"/>
    <property type="match status" value="2"/>
</dbReference>
<dbReference type="SUPFAM" id="SSF55785">
    <property type="entry name" value="PYP-like sensor domain (PAS domain)"/>
    <property type="match status" value="3"/>
</dbReference>
<dbReference type="PROSITE" id="PS50122">
    <property type="entry name" value="CHEB"/>
    <property type="match status" value="1"/>
</dbReference>
<proteinExistence type="predicted"/>
<evidence type="ECO:0000256" key="3">
    <source>
        <dbReference type="ARBA" id="ARBA00022603"/>
    </source>
</evidence>
<comment type="caution">
    <text evidence="12">The sequence shown here is derived from an EMBL/GenBank/DDBJ whole genome shotgun (WGS) entry which is preliminary data.</text>
</comment>
<dbReference type="InterPro" id="IPR000780">
    <property type="entry name" value="CheR_MeTrfase"/>
</dbReference>
<evidence type="ECO:0000256" key="7">
    <source>
        <dbReference type="SAM" id="Coils"/>
    </source>
</evidence>
<feature type="coiled-coil region" evidence="7">
    <location>
        <begin position="663"/>
        <end position="732"/>
    </location>
</feature>
<evidence type="ECO:0000259" key="11">
    <source>
        <dbReference type="PROSITE" id="PS50123"/>
    </source>
</evidence>
<feature type="domain" description="PAS" evidence="8">
    <location>
        <begin position="846"/>
        <end position="921"/>
    </location>
</feature>
<dbReference type="GO" id="GO:0032259">
    <property type="term" value="P:methylation"/>
    <property type="evidence" value="ECO:0007669"/>
    <property type="project" value="UniProtKB-KW"/>
</dbReference>
<keyword evidence="5" id="KW-0949">S-adenosyl-L-methionine</keyword>
<accession>A0ABU1SXL5</accession>
<dbReference type="InterPro" id="IPR000700">
    <property type="entry name" value="PAS-assoc_C"/>
</dbReference>
<dbReference type="InterPro" id="IPR000673">
    <property type="entry name" value="Sig_transdc_resp-reg_Me-estase"/>
</dbReference>
<dbReference type="InterPro" id="IPR035965">
    <property type="entry name" value="PAS-like_dom_sf"/>
</dbReference>
<dbReference type="EMBL" id="JAVDUP010000009">
    <property type="protein sequence ID" value="MDR6903692.1"/>
    <property type="molecule type" value="Genomic_DNA"/>
</dbReference>
<sequence length="1150" mass="127714">MTDLTEKPSSSSQNFVPVCAIGASAGGVAALQTMFRLIAPDLGLAYVVILHLSPDEPSSLREILSVCTRMPVYQIEDTPTLMANCVYVIPPDRELVIEGDSIAARPFTEPRGKRAPIDMFFRSVALARGDGVAIVLTGAGTDGSLGVTAVKEAGGVIMVQDPAEAAFPSMPRNAIATGAADFVAPIARLIEHLAEVAGSKDAVRSLDVKGSASDLRRIVALLRSRVGHDFSAYKRATVMRRVVRRMQVSRSKTLTEYADYLIATPDEAMALFSDLLISVTMFFRDEHAFAALARQVICPLVSGYDAANEDSVRVWVVGCATGEEAYSVAILLHEEMARQSVNIPLQIFATDLDEAALAVAREGRYPRSIEADVSQERLAQFFVDEGTHFRVRKELRETVLFAKHSILKEPPFMRLDLITCRNLLIYLERGLQAQICSLFSYSLRTGRFLFLGSAETVDAAANLFAPIDRQARIYSARANGTQLLPILPQFAVSEQLADFTRPIPLVSDRGALPAALHVASLEQHAPASALLDDSENILHLSPTAGRFLLHSAGPVSRSLTAVVRPELRLGLGIALARALESGEPSLTFPTVVAFDHGKRRVALQVTPVTNETDKATQALVFFLDGGIVHENEEAAQPSDTRPDEVRRIYAELKASQEALMMSRNGHEALVQELRAANEELQSMNEEYRSTAEELETSKEELQSINEELHTVNAELKNKLDSISAAHSDLQNLSSATEIGTLFLDSDLRIKMFTAPVAELFNITRHDIGRAITDFTHFLDYDDIDADARKVLKDLVPIEREVTSRRGKEFSMRLRPYRTVEDRIDGTVVTFVDVSERARAQAALRESENRFRQFGEASQDILWIRDAETLQWSYLTPAFEKIFGLDREAALRGDNMLGWLELIVKEDRDGAAENLRRVRSGELVTFDYRIERPTDGSIRWLRTTDFPIKDGNGKIVHLGGICHDITSIKNAEEALATAQLRQRAFLEGIPQLVWRATEGGHFTWSGPQWMNYTGQKELESHGLGWLEVVHPNDREVAKKTWEDAIEMGGFEIEYRIRNAETGSYRWFRTQATPVHDDNGTVLEWLATSTDVEDLKALQARQEMLVAELKLRSANLISEVQKLTDISIQDSSSLDDFRHRFSEGLISLARSE</sequence>
<dbReference type="PRINTS" id="PR00996">
    <property type="entry name" value="CHERMTFRASE"/>
</dbReference>
<dbReference type="InterPro" id="IPR013655">
    <property type="entry name" value="PAS_fold_3"/>
</dbReference>
<evidence type="ECO:0000313" key="13">
    <source>
        <dbReference type="Proteomes" id="UP001250791"/>
    </source>
</evidence>
<keyword evidence="3 12" id="KW-0489">Methyltransferase</keyword>
<feature type="domain" description="CheB-type methylesterase" evidence="10">
    <location>
        <begin position="8"/>
        <end position="200"/>
    </location>
</feature>
<evidence type="ECO:0000256" key="4">
    <source>
        <dbReference type="ARBA" id="ARBA00022679"/>
    </source>
</evidence>
<protein>
    <recommendedName>
        <fullName evidence="2">protein-glutamate O-methyltransferase</fullName>
        <ecNumber evidence="2">2.1.1.80</ecNumber>
    </recommendedName>
</protein>
<dbReference type="GO" id="GO:0008983">
    <property type="term" value="F:protein-glutamate O-methyltransferase activity"/>
    <property type="evidence" value="ECO:0007669"/>
    <property type="project" value="UniProtKB-EC"/>
</dbReference>
<dbReference type="SMART" id="SM00138">
    <property type="entry name" value="MeTrc"/>
    <property type="match status" value="1"/>
</dbReference>
<feature type="domain" description="CheR-type methyltransferase" evidence="11">
    <location>
        <begin position="203"/>
        <end position="457"/>
    </location>
</feature>
<keyword evidence="13" id="KW-1185">Reference proteome</keyword>
<dbReference type="InterPro" id="IPR050903">
    <property type="entry name" value="Bact_Chemotaxis_MeTrfase"/>
</dbReference>
<feature type="active site" evidence="6">
    <location>
        <position position="142"/>
    </location>
</feature>
<dbReference type="Pfam" id="PF01339">
    <property type="entry name" value="CheB_methylest"/>
    <property type="match status" value="1"/>
</dbReference>
<evidence type="ECO:0000259" key="9">
    <source>
        <dbReference type="PROSITE" id="PS50113"/>
    </source>
</evidence>
<reference evidence="12 13" key="1">
    <citation type="submission" date="2023-07" db="EMBL/GenBank/DDBJ databases">
        <title>Sorghum-associated microbial communities from plants grown in Nebraska, USA.</title>
        <authorList>
            <person name="Schachtman D."/>
        </authorList>
    </citation>
    <scope>NUCLEOTIDE SEQUENCE [LARGE SCALE GENOMIC DNA]</scope>
    <source>
        <strain evidence="12 13">3199</strain>
    </source>
</reference>
<organism evidence="12 13">
    <name type="scientific">Rhizobium miluonense</name>
    <dbReference type="NCBI Taxonomy" id="411945"/>
    <lineage>
        <taxon>Bacteria</taxon>
        <taxon>Pseudomonadati</taxon>
        <taxon>Pseudomonadota</taxon>
        <taxon>Alphaproteobacteria</taxon>
        <taxon>Hyphomicrobiales</taxon>
        <taxon>Rhizobiaceae</taxon>
        <taxon>Rhizobium/Agrobacterium group</taxon>
        <taxon>Rhizobium</taxon>
    </lineage>
</organism>
<dbReference type="Pfam" id="PF08447">
    <property type="entry name" value="PAS_3"/>
    <property type="match status" value="2"/>
</dbReference>
<dbReference type="PROSITE" id="PS50123">
    <property type="entry name" value="CHER"/>
    <property type="match status" value="1"/>
</dbReference>
<dbReference type="CDD" id="cd16434">
    <property type="entry name" value="CheB-CheR_fusion"/>
    <property type="match status" value="1"/>
</dbReference>
<dbReference type="Gene3D" id="3.40.50.150">
    <property type="entry name" value="Vaccinia Virus protein VP39"/>
    <property type="match status" value="1"/>
</dbReference>
<dbReference type="InterPro" id="IPR000014">
    <property type="entry name" value="PAS"/>
</dbReference>
<name>A0ABU1SXL5_9HYPH</name>
<dbReference type="CDD" id="cd00130">
    <property type="entry name" value="PAS"/>
    <property type="match status" value="3"/>
</dbReference>
<evidence type="ECO:0000259" key="10">
    <source>
        <dbReference type="PROSITE" id="PS50122"/>
    </source>
</evidence>
<dbReference type="SMART" id="SM00086">
    <property type="entry name" value="PAC"/>
    <property type="match status" value="3"/>
</dbReference>
<feature type="domain" description="PAS" evidence="8">
    <location>
        <begin position="977"/>
        <end position="1047"/>
    </location>
</feature>
<evidence type="ECO:0000259" key="8">
    <source>
        <dbReference type="PROSITE" id="PS50112"/>
    </source>
</evidence>
<dbReference type="Proteomes" id="UP001250791">
    <property type="component" value="Unassembled WGS sequence"/>
</dbReference>
<evidence type="ECO:0000256" key="5">
    <source>
        <dbReference type="ARBA" id="ARBA00022691"/>
    </source>
</evidence>
<dbReference type="PANTHER" id="PTHR24422">
    <property type="entry name" value="CHEMOTAXIS PROTEIN METHYLTRANSFERASE"/>
    <property type="match status" value="1"/>
</dbReference>
<keyword evidence="4 12" id="KW-0808">Transferase</keyword>
<feature type="active site" evidence="6">
    <location>
        <position position="24"/>
    </location>
</feature>
<dbReference type="InterPro" id="IPR036804">
    <property type="entry name" value="CheR_N_sf"/>
</dbReference>
<dbReference type="EC" id="2.1.1.80" evidence="2"/>
<dbReference type="InterPro" id="IPR001610">
    <property type="entry name" value="PAC"/>
</dbReference>
<dbReference type="InterPro" id="IPR022641">
    <property type="entry name" value="CheR_N"/>
</dbReference>